<dbReference type="PROSITE" id="PS51387">
    <property type="entry name" value="FAD_PCMH"/>
    <property type="match status" value="1"/>
</dbReference>
<evidence type="ECO:0000256" key="3">
    <source>
        <dbReference type="ARBA" id="ARBA00022827"/>
    </source>
</evidence>
<dbReference type="InterPro" id="IPR006094">
    <property type="entry name" value="Oxid_FAD_bind_N"/>
</dbReference>
<gene>
    <name evidence="6" type="ORF">B0T24DRAFT_708490</name>
</gene>
<evidence type="ECO:0000313" key="6">
    <source>
        <dbReference type="EMBL" id="KAK3369675.1"/>
    </source>
</evidence>
<keyword evidence="3" id="KW-0274">FAD</keyword>
<dbReference type="GO" id="GO:0006695">
    <property type="term" value="P:cholesterol biosynthetic process"/>
    <property type="evidence" value="ECO:0007669"/>
    <property type="project" value="InterPro"/>
</dbReference>
<dbReference type="InterPro" id="IPR029063">
    <property type="entry name" value="SAM-dependent_MTases_sf"/>
</dbReference>
<keyword evidence="4" id="KW-0560">Oxidoreductase</keyword>
<keyword evidence="6" id="KW-0808">Transferase</keyword>
<dbReference type="Proteomes" id="UP001287356">
    <property type="component" value="Unassembled WGS sequence"/>
</dbReference>
<dbReference type="Pfam" id="PF01565">
    <property type="entry name" value="FAD_binding_4"/>
    <property type="match status" value="1"/>
</dbReference>
<reference evidence="6" key="1">
    <citation type="journal article" date="2023" name="Mol. Phylogenet. Evol.">
        <title>Genome-scale phylogeny and comparative genomics of the fungal order Sordariales.</title>
        <authorList>
            <person name="Hensen N."/>
            <person name="Bonometti L."/>
            <person name="Westerberg I."/>
            <person name="Brannstrom I.O."/>
            <person name="Guillou S."/>
            <person name="Cros-Aarteil S."/>
            <person name="Calhoun S."/>
            <person name="Haridas S."/>
            <person name="Kuo A."/>
            <person name="Mondo S."/>
            <person name="Pangilinan J."/>
            <person name="Riley R."/>
            <person name="LaButti K."/>
            <person name="Andreopoulos B."/>
            <person name="Lipzen A."/>
            <person name="Chen C."/>
            <person name="Yan M."/>
            <person name="Daum C."/>
            <person name="Ng V."/>
            <person name="Clum A."/>
            <person name="Steindorff A."/>
            <person name="Ohm R.A."/>
            <person name="Martin F."/>
            <person name="Silar P."/>
            <person name="Natvig D.O."/>
            <person name="Lalanne C."/>
            <person name="Gautier V."/>
            <person name="Ament-Velasquez S.L."/>
            <person name="Kruys A."/>
            <person name="Hutchinson M.I."/>
            <person name="Powell A.J."/>
            <person name="Barry K."/>
            <person name="Miller A.N."/>
            <person name="Grigoriev I.V."/>
            <person name="Debuchy R."/>
            <person name="Gladieux P."/>
            <person name="Hiltunen Thoren M."/>
            <person name="Johannesson H."/>
        </authorList>
    </citation>
    <scope>NUCLEOTIDE SEQUENCE</scope>
    <source>
        <strain evidence="6">CBS 958.72</strain>
    </source>
</reference>
<dbReference type="GO" id="GO:0071949">
    <property type="term" value="F:FAD binding"/>
    <property type="evidence" value="ECO:0007669"/>
    <property type="project" value="InterPro"/>
</dbReference>
<dbReference type="SUPFAM" id="SSF53335">
    <property type="entry name" value="S-adenosyl-L-methionine-dependent methyltransferases"/>
    <property type="match status" value="1"/>
</dbReference>
<dbReference type="AlphaFoldDB" id="A0AAE0N492"/>
<dbReference type="InterPro" id="IPR036318">
    <property type="entry name" value="FAD-bd_PCMH-like_sf"/>
</dbReference>
<dbReference type="InterPro" id="IPR027417">
    <property type="entry name" value="P-loop_NTPase"/>
</dbReference>
<dbReference type="GO" id="GO:0005737">
    <property type="term" value="C:cytoplasm"/>
    <property type="evidence" value="ECO:0007669"/>
    <property type="project" value="InterPro"/>
</dbReference>
<dbReference type="Pfam" id="PF04275">
    <property type="entry name" value="P-mevalo_kinase"/>
    <property type="match status" value="1"/>
</dbReference>
<evidence type="ECO:0000256" key="2">
    <source>
        <dbReference type="ARBA" id="ARBA00022630"/>
    </source>
</evidence>
<organism evidence="6 7">
    <name type="scientific">Lasiosphaeria ovina</name>
    <dbReference type="NCBI Taxonomy" id="92902"/>
    <lineage>
        <taxon>Eukaryota</taxon>
        <taxon>Fungi</taxon>
        <taxon>Dikarya</taxon>
        <taxon>Ascomycota</taxon>
        <taxon>Pezizomycotina</taxon>
        <taxon>Sordariomycetes</taxon>
        <taxon>Sordariomycetidae</taxon>
        <taxon>Sordariales</taxon>
        <taxon>Lasiosphaeriaceae</taxon>
        <taxon>Lasiosphaeria</taxon>
    </lineage>
</organism>
<dbReference type="Gene3D" id="3.40.50.300">
    <property type="entry name" value="P-loop containing nucleotide triphosphate hydrolases"/>
    <property type="match status" value="1"/>
</dbReference>
<dbReference type="CDD" id="cd06223">
    <property type="entry name" value="PRTases_typeI"/>
    <property type="match status" value="1"/>
</dbReference>
<dbReference type="InterPro" id="IPR005919">
    <property type="entry name" value="Pmev_kin_anim"/>
</dbReference>
<dbReference type="InterPro" id="IPR029057">
    <property type="entry name" value="PRTase-like"/>
</dbReference>
<dbReference type="InterPro" id="IPR016169">
    <property type="entry name" value="FAD-bd_PCMH_sub2"/>
</dbReference>
<name>A0AAE0N492_9PEZI</name>
<evidence type="ECO:0000259" key="5">
    <source>
        <dbReference type="PROSITE" id="PS51387"/>
    </source>
</evidence>
<sequence length="1162" mass="124801">MATLDSLKQTLRERAMAMAMAMETATAASPHQPLSNAQFSAGFDILTQGSGWTTYQDFIIPRLSEVLAPLFDSRSHISVLEVGPGPRSVLGSLPDSLRRKIRKYSAFEPNGLFVTQLEQWIGSPATTPEAEVPLPCLESAPEIHQVAFVARDTKDSNGSGAVTTTDADRGDGDEKFDAILFCHSMYGMKPKHTFIRSALDMLVERDNGLVVVFHRQSLDHDLDGLVCHRAASFPSGTVSVEANNDEALDRFAAFVAGFNVSHEATRAEWRNVCRALGGREHDAHHPDHVVFSAPEVMAAFTRHATALPELAVKVPLADRDKMVKNHEARRRRAAAIVRPTDVCHVQECVRWALEHGVGLTVLGGGHSGHCLWPNVVAVDMGAFDDVCVLAATAGGQQSDSDYCGPLILAGAGCKTGDIVGKAMAAGLTVPLGARPSVGAGVWLQGGIGHLARMYGLACDCIVGAVVVSVASGEVLCVGCVPSEHRPAGAVSLELEESYLLWAIKGAATNFGIVVSVTFKAYAAQTYSVRDWVIPLSYGLEVRHKLASFGKVAAKDLPRTCSADAYLYGNNDRLCLGVTMFDTSPTARANSEIPAPAPNPVSEMLGPHASLKTVDGVGVFECDMYMSGMHGGHGGGKTSSFKRCLFLKDIGEAPIADILVAAVERRPTALCYLHLLQGGEAIGDVAADSTAFGCRDWDFACVITGIWPRDQDGTNTALAAVCWVYEVATQLLPLSSGVYGADLGPDPRDAPLAASAFGPNIPRLARLKRRFDPRSVLAYAFPLSRPPDPKLIVLVTGESGAGKDYCADIWAAVLTQKGLLARVVSISEATKREYAAATGADLDRLLRSRAYKEQHRASLTSFFQDQVKQRPRLPEEHFLEVVHGAADADVLLITGMRDDAPSRLFDVCVEASQETRRVRRLHQDSGDHGHDSIFLTYRPDLIFHNDVTGNEAAVQEFAERRLLSFFHEDLRRLASMVQNIPGFPREDMDFRHVLGIAQQPGGLALCTSLLKSQFAGTWAEIDVVACCEAGGFVFASALAAMVDIPLALIRAAGKLPSPTFSVSKAPSHISSFASSRSDAKEERIEMERDVIPKGASVLVVDDVLATGRTLCAVLRLLGEAGVSAENVCVMVVAEFPVHRSRDLLRRDGFGGVNVQGLLQFGGA</sequence>
<keyword evidence="7" id="KW-1185">Reference proteome</keyword>
<dbReference type="SUPFAM" id="SSF56176">
    <property type="entry name" value="FAD-binding/transporter-associated domain-like"/>
    <property type="match status" value="1"/>
</dbReference>
<accession>A0AAE0N492</accession>
<feature type="domain" description="FAD-binding PCMH-type" evidence="5">
    <location>
        <begin position="329"/>
        <end position="523"/>
    </location>
</feature>
<dbReference type="Gene3D" id="3.30.465.10">
    <property type="match status" value="1"/>
</dbReference>
<dbReference type="SUPFAM" id="SSF53271">
    <property type="entry name" value="PRTase-like"/>
    <property type="match status" value="1"/>
</dbReference>
<dbReference type="GO" id="GO:0016491">
    <property type="term" value="F:oxidoreductase activity"/>
    <property type="evidence" value="ECO:0007669"/>
    <property type="project" value="UniProtKB-KW"/>
</dbReference>
<dbReference type="Gene3D" id="3.40.50.2020">
    <property type="match status" value="1"/>
</dbReference>
<evidence type="ECO:0000313" key="7">
    <source>
        <dbReference type="Proteomes" id="UP001287356"/>
    </source>
</evidence>
<dbReference type="Pfam" id="PF00156">
    <property type="entry name" value="Pribosyltran"/>
    <property type="match status" value="1"/>
</dbReference>
<dbReference type="Gene3D" id="3.40.50.150">
    <property type="entry name" value="Vaccinia Virus protein VP39"/>
    <property type="match status" value="1"/>
</dbReference>
<dbReference type="GO" id="GO:0004631">
    <property type="term" value="F:phosphomevalonate kinase activity"/>
    <property type="evidence" value="ECO:0007669"/>
    <property type="project" value="InterPro"/>
</dbReference>
<reference evidence="6" key="2">
    <citation type="submission" date="2023-06" db="EMBL/GenBank/DDBJ databases">
        <authorList>
            <consortium name="Lawrence Berkeley National Laboratory"/>
            <person name="Haridas S."/>
            <person name="Hensen N."/>
            <person name="Bonometti L."/>
            <person name="Westerberg I."/>
            <person name="Brannstrom I.O."/>
            <person name="Guillou S."/>
            <person name="Cros-Aarteil S."/>
            <person name="Calhoun S."/>
            <person name="Kuo A."/>
            <person name="Mondo S."/>
            <person name="Pangilinan J."/>
            <person name="Riley R."/>
            <person name="Labutti K."/>
            <person name="Andreopoulos B."/>
            <person name="Lipzen A."/>
            <person name="Chen C."/>
            <person name="Yanf M."/>
            <person name="Daum C."/>
            <person name="Ng V."/>
            <person name="Clum A."/>
            <person name="Steindorff A."/>
            <person name="Ohm R."/>
            <person name="Martin F."/>
            <person name="Silar P."/>
            <person name="Natvig D."/>
            <person name="Lalanne C."/>
            <person name="Gautier V."/>
            <person name="Ament-Velasquez S.L."/>
            <person name="Kruys A."/>
            <person name="Hutchinson M.I."/>
            <person name="Powell A.J."/>
            <person name="Barry K."/>
            <person name="Miller A.N."/>
            <person name="Grigoriev I.V."/>
            <person name="Debuchy R."/>
            <person name="Gladieux P."/>
            <person name="Thoren M.H."/>
            <person name="Johannesson H."/>
        </authorList>
    </citation>
    <scope>NUCLEOTIDE SEQUENCE</scope>
    <source>
        <strain evidence="6">CBS 958.72</strain>
    </source>
</reference>
<dbReference type="Gene3D" id="3.40.462.20">
    <property type="match status" value="1"/>
</dbReference>
<comment type="caution">
    <text evidence="6">The sequence shown here is derived from an EMBL/GenBank/DDBJ whole genome shotgun (WGS) entry which is preliminary data.</text>
</comment>
<dbReference type="PANTHER" id="PTHR42973">
    <property type="entry name" value="BINDING OXIDOREDUCTASE, PUTATIVE (AFU_ORTHOLOGUE AFUA_1G17690)-RELATED"/>
    <property type="match status" value="1"/>
</dbReference>
<keyword evidence="2" id="KW-0285">Flavoprotein</keyword>
<protein>
    <submittedName>
        <fullName evidence="6">Phosphoribosyl transferase domain protein</fullName>
    </submittedName>
</protein>
<evidence type="ECO:0000256" key="1">
    <source>
        <dbReference type="ARBA" id="ARBA00005466"/>
    </source>
</evidence>
<proteinExistence type="inferred from homology"/>
<comment type="similarity">
    <text evidence="1">Belongs to the oxygen-dependent FAD-linked oxidoreductase family.</text>
</comment>
<dbReference type="InterPro" id="IPR016166">
    <property type="entry name" value="FAD-bd_PCMH"/>
</dbReference>
<evidence type="ECO:0000256" key="4">
    <source>
        <dbReference type="ARBA" id="ARBA00023002"/>
    </source>
</evidence>
<dbReference type="InterPro" id="IPR000836">
    <property type="entry name" value="PRTase_dom"/>
</dbReference>
<dbReference type="PANTHER" id="PTHR42973:SF25">
    <property type="entry name" value="PHOSPHOMEVALONATE KINASE"/>
    <property type="match status" value="1"/>
</dbReference>
<dbReference type="EMBL" id="JAULSN010000006">
    <property type="protein sequence ID" value="KAK3369675.1"/>
    <property type="molecule type" value="Genomic_DNA"/>
</dbReference>
<dbReference type="InterPro" id="IPR050416">
    <property type="entry name" value="FAD-linked_Oxidoreductase"/>
</dbReference>